<dbReference type="AlphaFoldDB" id="A0A7W7KBX9"/>
<keyword evidence="2" id="KW-1185">Reference proteome</keyword>
<name>A0A7W7KBX9_9SPHN</name>
<dbReference type="EMBL" id="JACHLR010000011">
    <property type="protein sequence ID" value="MBB4859449.1"/>
    <property type="molecule type" value="Genomic_DNA"/>
</dbReference>
<accession>A0A7W7KBX9</accession>
<dbReference type="RefSeq" id="WP_184246359.1">
    <property type="nucleotide sequence ID" value="NZ_JACHLR010000011.1"/>
</dbReference>
<reference evidence="1 2" key="1">
    <citation type="submission" date="2020-08" db="EMBL/GenBank/DDBJ databases">
        <title>Functional genomics of gut bacteria from endangered species of beetles.</title>
        <authorList>
            <person name="Carlos-Shanley C."/>
        </authorList>
    </citation>
    <scope>NUCLEOTIDE SEQUENCE [LARGE SCALE GENOMIC DNA]</scope>
    <source>
        <strain evidence="1 2">S00245</strain>
    </source>
</reference>
<protein>
    <submittedName>
        <fullName evidence="1">Uncharacterized protein</fullName>
    </submittedName>
</protein>
<comment type="caution">
    <text evidence="1">The sequence shown here is derived from an EMBL/GenBank/DDBJ whole genome shotgun (WGS) entry which is preliminary data.</text>
</comment>
<evidence type="ECO:0000313" key="1">
    <source>
        <dbReference type="EMBL" id="MBB4859449.1"/>
    </source>
</evidence>
<evidence type="ECO:0000313" key="2">
    <source>
        <dbReference type="Proteomes" id="UP000555448"/>
    </source>
</evidence>
<sequence>MSNFPHLYDDDATLSLGAKLWFLDVVDGRVALLPEQHDDFHFLLQERGYGRFYDSATEAYILDFQRVQGRFAAMLLEIGDDQ</sequence>
<gene>
    <name evidence="1" type="ORF">HNO88_002778</name>
</gene>
<organism evidence="1 2">
    <name type="scientific">Novosphingobium chloroacetimidivorans</name>
    <dbReference type="NCBI Taxonomy" id="1428314"/>
    <lineage>
        <taxon>Bacteria</taxon>
        <taxon>Pseudomonadati</taxon>
        <taxon>Pseudomonadota</taxon>
        <taxon>Alphaproteobacteria</taxon>
        <taxon>Sphingomonadales</taxon>
        <taxon>Sphingomonadaceae</taxon>
        <taxon>Novosphingobium</taxon>
    </lineage>
</organism>
<dbReference type="Proteomes" id="UP000555448">
    <property type="component" value="Unassembled WGS sequence"/>
</dbReference>
<proteinExistence type="predicted"/>